<accession>A0A8S9TIB5</accession>
<feature type="region of interest" description="Disordered" evidence="1">
    <location>
        <begin position="1"/>
        <end position="43"/>
    </location>
</feature>
<dbReference type="Proteomes" id="UP000704712">
    <property type="component" value="Unassembled WGS sequence"/>
</dbReference>
<organism evidence="2 3">
    <name type="scientific">Phytophthora infestans</name>
    <name type="common">Potato late blight agent</name>
    <name type="synonym">Botrytis infestans</name>
    <dbReference type="NCBI Taxonomy" id="4787"/>
    <lineage>
        <taxon>Eukaryota</taxon>
        <taxon>Sar</taxon>
        <taxon>Stramenopiles</taxon>
        <taxon>Oomycota</taxon>
        <taxon>Peronosporomycetes</taxon>
        <taxon>Peronosporales</taxon>
        <taxon>Peronosporaceae</taxon>
        <taxon>Phytophthora</taxon>
    </lineage>
</organism>
<evidence type="ECO:0000256" key="1">
    <source>
        <dbReference type="SAM" id="MobiDB-lite"/>
    </source>
</evidence>
<sequence length="99" mass="11024">MSSGVSKRALATNNQSMPRHETTASQQKLDFSSGSQHRTSTKRDIVDRSKLFARDLMSRRGDDTVALQCKDTSCIAARKNIAMMREEDTDGATLRCFPV</sequence>
<comment type="caution">
    <text evidence="2">The sequence shown here is derived from an EMBL/GenBank/DDBJ whole genome shotgun (WGS) entry which is preliminary data.</text>
</comment>
<feature type="compositionally biased region" description="Polar residues" evidence="1">
    <location>
        <begin position="1"/>
        <end position="38"/>
    </location>
</feature>
<evidence type="ECO:0000313" key="2">
    <source>
        <dbReference type="EMBL" id="KAF4128636.1"/>
    </source>
</evidence>
<dbReference type="AlphaFoldDB" id="A0A8S9TIB5"/>
<gene>
    <name evidence="2" type="ORF">GN958_ATG22195</name>
</gene>
<name>A0A8S9TIB5_PHYIN</name>
<dbReference type="EMBL" id="JAACNO010003075">
    <property type="protein sequence ID" value="KAF4128636.1"/>
    <property type="molecule type" value="Genomic_DNA"/>
</dbReference>
<protein>
    <submittedName>
        <fullName evidence="2">Uncharacterized protein</fullName>
    </submittedName>
</protein>
<reference evidence="2" key="1">
    <citation type="submission" date="2020-03" db="EMBL/GenBank/DDBJ databases">
        <title>Hybrid Assembly of Korean Phytophthora infestans isolates.</title>
        <authorList>
            <person name="Prokchorchik M."/>
            <person name="Lee Y."/>
            <person name="Seo J."/>
            <person name="Cho J.-H."/>
            <person name="Park Y.-E."/>
            <person name="Jang D.-C."/>
            <person name="Im J.-S."/>
            <person name="Choi J.-G."/>
            <person name="Park H.-J."/>
            <person name="Lee G.-B."/>
            <person name="Lee Y.-G."/>
            <person name="Hong S.-Y."/>
            <person name="Cho K."/>
            <person name="Sohn K.H."/>
        </authorList>
    </citation>
    <scope>NUCLEOTIDE SEQUENCE</scope>
    <source>
        <strain evidence="2">KR_2_A2</strain>
    </source>
</reference>
<proteinExistence type="predicted"/>
<evidence type="ECO:0000313" key="3">
    <source>
        <dbReference type="Proteomes" id="UP000704712"/>
    </source>
</evidence>